<dbReference type="OrthoDB" id="1708204at2"/>
<keyword evidence="2" id="KW-1185">Reference proteome</keyword>
<gene>
    <name evidence="1" type="ORF">TICRE_10620</name>
</gene>
<dbReference type="EMBL" id="LTDM01000014">
    <property type="protein sequence ID" value="OLS02908.1"/>
    <property type="molecule type" value="Genomic_DNA"/>
</dbReference>
<evidence type="ECO:0000313" key="2">
    <source>
        <dbReference type="Proteomes" id="UP000186112"/>
    </source>
</evidence>
<reference evidence="1 2" key="1">
    <citation type="submission" date="2016-02" db="EMBL/GenBank/DDBJ databases">
        <title>Genome sequence of Tissierella creatinophila DSM 6911.</title>
        <authorList>
            <person name="Poehlein A."/>
            <person name="Daniel R."/>
        </authorList>
    </citation>
    <scope>NUCLEOTIDE SEQUENCE [LARGE SCALE GENOMIC DNA]</scope>
    <source>
        <strain evidence="1 2">DSM 6911</strain>
    </source>
</reference>
<name>A0A1U7M6U1_TISCR</name>
<comment type="caution">
    <text evidence="1">The sequence shown here is derived from an EMBL/GenBank/DDBJ whole genome shotgun (WGS) entry which is preliminary data.</text>
</comment>
<sequence length="111" mass="13124">MLAIYDEKPCFAEYGEECKILMEKDCYECSFYKTKEQYEEGLKGYPDLETKDKGNRVDCILLNKTTGEVLEFSSMTKLSLFLGKTRGWAYQVSRLKGYKFDYKDFEIEIKR</sequence>
<dbReference type="AlphaFoldDB" id="A0A1U7M6U1"/>
<dbReference type="Proteomes" id="UP000186112">
    <property type="component" value="Unassembled WGS sequence"/>
</dbReference>
<organism evidence="1 2">
    <name type="scientific">Tissierella creatinophila DSM 6911</name>
    <dbReference type="NCBI Taxonomy" id="1123403"/>
    <lineage>
        <taxon>Bacteria</taxon>
        <taxon>Bacillati</taxon>
        <taxon>Bacillota</taxon>
        <taxon>Tissierellia</taxon>
        <taxon>Tissierellales</taxon>
        <taxon>Tissierellaceae</taxon>
        <taxon>Tissierella</taxon>
    </lineage>
</organism>
<dbReference type="RefSeq" id="WP_075725902.1">
    <property type="nucleotide sequence ID" value="NZ_LTDM01000014.1"/>
</dbReference>
<accession>A0A1U7M6U1</accession>
<protein>
    <submittedName>
        <fullName evidence="1">Uncharacterized protein</fullName>
    </submittedName>
</protein>
<evidence type="ECO:0000313" key="1">
    <source>
        <dbReference type="EMBL" id="OLS02908.1"/>
    </source>
</evidence>
<proteinExistence type="predicted"/>